<dbReference type="Proteomes" id="UP001558474">
    <property type="component" value="Unassembled WGS sequence"/>
</dbReference>
<keyword evidence="5 9" id="KW-0028">Amino-acid biosynthesis</keyword>
<comment type="cofactor">
    <cofactor evidence="1 9">
        <name>pyridoxal 5'-phosphate</name>
        <dbReference type="ChEBI" id="CHEBI:597326"/>
    </cofactor>
</comment>
<keyword evidence="12" id="KW-1185">Reference proteome</keyword>
<gene>
    <name evidence="9 11" type="primary">hisC</name>
    <name evidence="11" type="ORF">ABFW12_12010</name>
</gene>
<evidence type="ECO:0000256" key="4">
    <source>
        <dbReference type="ARBA" id="ARBA00022576"/>
    </source>
</evidence>
<keyword evidence="4 9" id="KW-0032">Aminotransferase</keyword>
<keyword evidence="6 9" id="KW-0808">Transferase</keyword>
<dbReference type="GO" id="GO:0004400">
    <property type="term" value="F:histidinol-phosphate transaminase activity"/>
    <property type="evidence" value="ECO:0007669"/>
    <property type="project" value="UniProtKB-EC"/>
</dbReference>
<evidence type="ECO:0000256" key="1">
    <source>
        <dbReference type="ARBA" id="ARBA00001933"/>
    </source>
</evidence>
<accession>A0ABV3VDY2</accession>
<dbReference type="EC" id="2.6.1.9" evidence="9"/>
<dbReference type="Pfam" id="PF00155">
    <property type="entry name" value="Aminotran_1_2"/>
    <property type="match status" value="1"/>
</dbReference>
<evidence type="ECO:0000313" key="11">
    <source>
        <dbReference type="EMBL" id="MEX3738955.1"/>
    </source>
</evidence>
<reference evidence="11 12" key="1">
    <citation type="submission" date="2024-04" db="EMBL/GenBank/DDBJ databases">
        <title>Genomic Markers of Mycobacteria.</title>
        <authorList>
            <person name="Soliman M.S."/>
            <person name="Elkholy A."/>
            <person name="Soliman N.S."/>
            <person name="Abbas A."/>
            <person name="Khayrat S."/>
            <person name="Shawky S."/>
        </authorList>
    </citation>
    <scope>NUCLEOTIDE SEQUENCE [LARGE SCALE GENOMIC DNA]</scope>
    <source>
        <strain evidence="11 12">Egy-CU-AM5</strain>
    </source>
</reference>
<comment type="pathway">
    <text evidence="9">Amino-acid biosynthesis; L-histidine biosynthesis; L-histidine from 5-phospho-alpha-D-ribose 1-diphosphate: step 7/9.</text>
</comment>
<dbReference type="CDD" id="cd00609">
    <property type="entry name" value="AAT_like"/>
    <property type="match status" value="1"/>
</dbReference>
<dbReference type="Gene3D" id="3.40.640.10">
    <property type="entry name" value="Type I PLP-dependent aspartate aminotransferase-like (Major domain)"/>
    <property type="match status" value="1"/>
</dbReference>
<sequence length="379" mass="41326">MTTIGTSRRQISIRDDLAGLAPYTAASALDGVVHRLNNNESPYPPPTDVVSSMLAELKQALENSHRYPDTTVTGLRESLARYVGHGIQPAEVWAGNGSNEVLLQLLLAYGGPGRRVLGFTPDFGMHRQLAAITGTEWHDGMRADDFTLTPQHARSVIADVRPDIIMVSNPNNPTGMPLPPDTIEQLVGAARDSIVVIDEAYHEFARTRSVVPRIHEHPNLVVARTLSKAFALAGVRIGYIVAAEARIHDVRMMSLPYPVSSLAAATAKVALTHAPRLLERIPAILDERDWLRVELESRGLRTADSDANFLLFTGMTCSESLFEDLAAAKIAIRNVGPAGWLRVSIGTPADNRAFLAVLDRANPTSASFTDPEERDDDHR</sequence>
<evidence type="ECO:0000256" key="7">
    <source>
        <dbReference type="ARBA" id="ARBA00022898"/>
    </source>
</evidence>
<dbReference type="InterPro" id="IPR001917">
    <property type="entry name" value="Aminotrans_II_pyridoxalP_BS"/>
</dbReference>
<comment type="catalytic activity">
    <reaction evidence="9">
        <text>L-histidinol phosphate + 2-oxoglutarate = 3-(imidazol-4-yl)-2-oxopropyl phosphate + L-glutamate</text>
        <dbReference type="Rhea" id="RHEA:23744"/>
        <dbReference type="ChEBI" id="CHEBI:16810"/>
        <dbReference type="ChEBI" id="CHEBI:29985"/>
        <dbReference type="ChEBI" id="CHEBI:57766"/>
        <dbReference type="ChEBI" id="CHEBI:57980"/>
        <dbReference type="EC" id="2.6.1.9"/>
    </reaction>
</comment>
<evidence type="ECO:0000256" key="8">
    <source>
        <dbReference type="ARBA" id="ARBA00023102"/>
    </source>
</evidence>
<dbReference type="InterPro" id="IPR015421">
    <property type="entry name" value="PyrdxlP-dep_Trfase_major"/>
</dbReference>
<dbReference type="Gene3D" id="3.90.1150.10">
    <property type="entry name" value="Aspartate Aminotransferase, domain 1"/>
    <property type="match status" value="1"/>
</dbReference>
<dbReference type="PANTHER" id="PTHR42885">
    <property type="entry name" value="HISTIDINOL-PHOSPHATE AMINOTRANSFERASE-RELATED"/>
    <property type="match status" value="1"/>
</dbReference>
<dbReference type="HAMAP" id="MF_01023">
    <property type="entry name" value="HisC_aminotrans_2"/>
    <property type="match status" value="1"/>
</dbReference>
<dbReference type="RefSeq" id="WP_368573050.1">
    <property type="nucleotide sequence ID" value="NZ_JBDLOU010000020.1"/>
</dbReference>
<dbReference type="InterPro" id="IPR015424">
    <property type="entry name" value="PyrdxlP-dep_Trfase"/>
</dbReference>
<dbReference type="InterPro" id="IPR004839">
    <property type="entry name" value="Aminotransferase_I/II_large"/>
</dbReference>
<name>A0ABV3VDY2_9MYCO</name>
<evidence type="ECO:0000259" key="10">
    <source>
        <dbReference type="Pfam" id="PF00155"/>
    </source>
</evidence>
<keyword evidence="7 9" id="KW-0663">Pyridoxal phosphate</keyword>
<organism evidence="11 12">
    <name type="scientific">Mycolicibacterium porcinum</name>
    <dbReference type="NCBI Taxonomy" id="39693"/>
    <lineage>
        <taxon>Bacteria</taxon>
        <taxon>Bacillati</taxon>
        <taxon>Actinomycetota</taxon>
        <taxon>Actinomycetes</taxon>
        <taxon>Mycobacteriales</taxon>
        <taxon>Mycobacteriaceae</taxon>
        <taxon>Mycolicibacterium</taxon>
    </lineage>
</organism>
<feature type="domain" description="Aminotransferase class I/classII large" evidence="10">
    <location>
        <begin position="35"/>
        <end position="357"/>
    </location>
</feature>
<comment type="similarity">
    <text evidence="2 9">Belongs to the class-II pyridoxal-phosphate-dependent aminotransferase family. Histidinol-phosphate aminotransferase subfamily.</text>
</comment>
<dbReference type="InterPro" id="IPR005861">
    <property type="entry name" value="HisP_aminotrans"/>
</dbReference>
<evidence type="ECO:0000256" key="6">
    <source>
        <dbReference type="ARBA" id="ARBA00022679"/>
    </source>
</evidence>
<dbReference type="InterPro" id="IPR015422">
    <property type="entry name" value="PyrdxlP-dep_Trfase_small"/>
</dbReference>
<evidence type="ECO:0000256" key="3">
    <source>
        <dbReference type="ARBA" id="ARBA00011738"/>
    </source>
</evidence>
<evidence type="ECO:0000256" key="2">
    <source>
        <dbReference type="ARBA" id="ARBA00007970"/>
    </source>
</evidence>
<feature type="modified residue" description="N6-(pyridoxal phosphate)lysine" evidence="9">
    <location>
        <position position="228"/>
    </location>
</feature>
<dbReference type="NCBIfam" id="TIGR01141">
    <property type="entry name" value="hisC"/>
    <property type="match status" value="1"/>
</dbReference>
<comment type="subunit">
    <text evidence="3 9">Homodimer.</text>
</comment>
<dbReference type="EMBL" id="JBDLOU010000020">
    <property type="protein sequence ID" value="MEX3738955.1"/>
    <property type="molecule type" value="Genomic_DNA"/>
</dbReference>
<proteinExistence type="inferred from homology"/>
<evidence type="ECO:0000256" key="5">
    <source>
        <dbReference type="ARBA" id="ARBA00022605"/>
    </source>
</evidence>
<protein>
    <recommendedName>
        <fullName evidence="9">Histidinol-phosphate aminotransferase</fullName>
        <ecNumber evidence="9">2.6.1.9</ecNumber>
    </recommendedName>
    <alternativeName>
        <fullName evidence="9">Imidazole acetol-phosphate transaminase</fullName>
    </alternativeName>
</protein>
<evidence type="ECO:0000256" key="9">
    <source>
        <dbReference type="HAMAP-Rule" id="MF_01023"/>
    </source>
</evidence>
<keyword evidence="8 9" id="KW-0368">Histidine biosynthesis</keyword>
<dbReference type="PANTHER" id="PTHR42885:SF2">
    <property type="entry name" value="HISTIDINOL-PHOSPHATE AMINOTRANSFERASE"/>
    <property type="match status" value="1"/>
</dbReference>
<comment type="caution">
    <text evidence="11">The sequence shown here is derived from an EMBL/GenBank/DDBJ whole genome shotgun (WGS) entry which is preliminary data.</text>
</comment>
<evidence type="ECO:0000313" key="12">
    <source>
        <dbReference type="Proteomes" id="UP001558474"/>
    </source>
</evidence>
<dbReference type="PROSITE" id="PS00599">
    <property type="entry name" value="AA_TRANSFER_CLASS_2"/>
    <property type="match status" value="1"/>
</dbReference>
<dbReference type="SUPFAM" id="SSF53383">
    <property type="entry name" value="PLP-dependent transferases"/>
    <property type="match status" value="1"/>
</dbReference>